<name>A0ABY3XLY8_9ACTN</name>
<evidence type="ECO:0000313" key="2">
    <source>
        <dbReference type="Proteomes" id="UP001202244"/>
    </source>
</evidence>
<accession>A0ABY3XLY8</accession>
<protein>
    <submittedName>
        <fullName evidence="1">Uncharacterized protein</fullName>
    </submittedName>
</protein>
<dbReference type="EMBL" id="CP093846">
    <property type="protein sequence ID" value="UNS95441.1"/>
    <property type="molecule type" value="Genomic_DNA"/>
</dbReference>
<dbReference type="Proteomes" id="UP001202244">
    <property type="component" value="Chromosome"/>
</dbReference>
<keyword evidence="2" id="KW-1185">Reference proteome</keyword>
<proteinExistence type="predicted"/>
<organism evidence="1 2">
    <name type="scientific">Streptomyces tubbatahanensis</name>
    <dbReference type="NCBI Taxonomy" id="2923272"/>
    <lineage>
        <taxon>Bacteria</taxon>
        <taxon>Bacillati</taxon>
        <taxon>Actinomycetota</taxon>
        <taxon>Actinomycetes</taxon>
        <taxon>Kitasatosporales</taxon>
        <taxon>Streptomycetaceae</taxon>
        <taxon>Streptomyces</taxon>
    </lineage>
</organism>
<reference evidence="1 2" key="1">
    <citation type="journal article" date="2023" name="Microbiol. Spectr.">
        <title>Synergy between Genome Mining, Metabolomics, and Bioinformatics Uncovers Antibacterial Chlorinated Carbazole Alkaloids and Their Biosynthetic Gene Cluster from Streptomyces tubbatahanensis sp. nov., a Novel Actinomycete Isolated from Sulu Sea, Philippines.</title>
        <authorList>
            <person name="Tenebro C.P."/>
            <person name="Trono D.J.V.L."/>
            <person name="Balida L.A.P."/>
            <person name="Bayog L.K.A."/>
            <person name="Bruna J.R."/>
            <person name="Sabido E.M."/>
            <person name="Caspe D.P.C."/>
            <person name="de Los Santos E.L.C."/>
            <person name="Saludes J.P."/>
            <person name="Dalisay D.S."/>
        </authorList>
    </citation>
    <scope>NUCLEOTIDE SEQUENCE [LARGE SCALE GENOMIC DNA]</scope>
    <source>
        <strain evidence="1 2">DSD3025</strain>
    </source>
</reference>
<gene>
    <name evidence="1" type="ORF">MMF93_02370</name>
</gene>
<evidence type="ECO:0000313" key="1">
    <source>
        <dbReference type="EMBL" id="UNS95441.1"/>
    </source>
</evidence>
<sequence length="66" mass="6738">MTPRTRVLAGEPADASADEPAELFAGPGGCGGVGVVAAQGPDRLRTVQAGHVPGAWRELERAAEEE</sequence>
<dbReference type="RefSeq" id="WP_242749113.1">
    <property type="nucleotide sequence ID" value="NZ_CP093846.1"/>
</dbReference>